<dbReference type="Proteomes" id="UP000691718">
    <property type="component" value="Unassembled WGS sequence"/>
</dbReference>
<dbReference type="InterPro" id="IPR041161">
    <property type="entry name" value="EGF_Tenascin"/>
</dbReference>
<evidence type="ECO:0000259" key="3">
    <source>
        <dbReference type="Pfam" id="PF18720"/>
    </source>
</evidence>
<protein>
    <submittedName>
        <fullName evidence="4">(apollo) hypothetical protein</fullName>
    </submittedName>
</protein>
<evidence type="ECO:0000256" key="1">
    <source>
        <dbReference type="ARBA" id="ARBA00023157"/>
    </source>
</evidence>
<sequence length="116" mass="12746">MTAAARGAGCALGCSGRGDCMNGTCLCEIRYAGDECAGPNMPYHACEYAPQHYDCMNGPCLCEIRYAGDECAGPNMPYHACEYAPQHYDCMNGPMPVPDTLRRRRVRRPQHALPRL</sequence>
<accession>A0A8S3XJM4</accession>
<keyword evidence="5" id="KW-1185">Reference proteome</keyword>
<reference evidence="4" key="1">
    <citation type="submission" date="2021-04" db="EMBL/GenBank/DDBJ databases">
        <authorList>
            <person name="Tunstrom K."/>
        </authorList>
    </citation>
    <scope>NUCLEOTIDE SEQUENCE</scope>
</reference>
<evidence type="ECO:0000313" key="5">
    <source>
        <dbReference type="Proteomes" id="UP000691718"/>
    </source>
</evidence>
<keyword evidence="2" id="KW-0325">Glycoprotein</keyword>
<proteinExistence type="predicted"/>
<dbReference type="PANTHER" id="PTHR20893:SF2">
    <property type="entry name" value="LD08641P"/>
    <property type="match status" value="1"/>
</dbReference>
<feature type="domain" description="Tenascin EGF-like" evidence="3">
    <location>
        <begin position="55"/>
        <end position="71"/>
    </location>
</feature>
<evidence type="ECO:0000256" key="2">
    <source>
        <dbReference type="ARBA" id="ARBA00023180"/>
    </source>
</evidence>
<evidence type="ECO:0000313" key="4">
    <source>
        <dbReference type="EMBL" id="CAG5026612.1"/>
    </source>
</evidence>
<dbReference type="AlphaFoldDB" id="A0A8S3XJM4"/>
<gene>
    <name evidence="4" type="ORF">PAPOLLO_LOCUS18654</name>
</gene>
<comment type="caution">
    <text evidence="4">The sequence shown here is derived from an EMBL/GenBank/DDBJ whole genome shotgun (WGS) entry which is preliminary data.</text>
</comment>
<dbReference type="OrthoDB" id="6896893at2759"/>
<dbReference type="Pfam" id="PF18720">
    <property type="entry name" value="EGF_Tenascin"/>
    <property type="match status" value="2"/>
</dbReference>
<feature type="domain" description="Tenascin EGF-like" evidence="3">
    <location>
        <begin position="10"/>
        <end position="36"/>
    </location>
</feature>
<dbReference type="PANTHER" id="PTHR20893">
    <property type="entry name" value="LD08641P"/>
    <property type="match status" value="1"/>
</dbReference>
<organism evidence="4 5">
    <name type="scientific">Parnassius apollo</name>
    <name type="common">Apollo butterfly</name>
    <name type="synonym">Papilio apollo</name>
    <dbReference type="NCBI Taxonomy" id="110799"/>
    <lineage>
        <taxon>Eukaryota</taxon>
        <taxon>Metazoa</taxon>
        <taxon>Ecdysozoa</taxon>
        <taxon>Arthropoda</taxon>
        <taxon>Hexapoda</taxon>
        <taxon>Insecta</taxon>
        <taxon>Pterygota</taxon>
        <taxon>Neoptera</taxon>
        <taxon>Endopterygota</taxon>
        <taxon>Lepidoptera</taxon>
        <taxon>Glossata</taxon>
        <taxon>Ditrysia</taxon>
        <taxon>Papilionoidea</taxon>
        <taxon>Papilionidae</taxon>
        <taxon>Parnassiinae</taxon>
        <taxon>Parnassini</taxon>
        <taxon>Parnassius</taxon>
        <taxon>Parnassius</taxon>
    </lineage>
</organism>
<keyword evidence="1" id="KW-1015">Disulfide bond</keyword>
<name>A0A8S3XJM4_PARAO</name>
<dbReference type="EMBL" id="CAJQZP010001179">
    <property type="protein sequence ID" value="CAG5026612.1"/>
    <property type="molecule type" value="Genomic_DNA"/>
</dbReference>